<dbReference type="RefSeq" id="WP_283078238.1">
    <property type="nucleotide sequence ID" value="NZ_CP121671.1"/>
</dbReference>
<proteinExistence type="predicted"/>
<evidence type="ECO:0000313" key="3">
    <source>
        <dbReference type="Proteomes" id="UP001221597"/>
    </source>
</evidence>
<gene>
    <name evidence="2" type="ORF">P9989_07945</name>
</gene>
<dbReference type="Pfam" id="PF13280">
    <property type="entry name" value="WYL"/>
    <property type="match status" value="1"/>
</dbReference>
<sequence>MEGVLIRAIEQKQKLEMIYLDADGQMSQRIIRVLGVRNEDILAYCYSRRKVRTFKKVRVLSVAPLVLQGRRLEAQ</sequence>
<evidence type="ECO:0000259" key="1">
    <source>
        <dbReference type="Pfam" id="PF13280"/>
    </source>
</evidence>
<feature type="domain" description="WYL" evidence="1">
    <location>
        <begin position="5"/>
        <end position="62"/>
    </location>
</feature>
<evidence type="ECO:0000313" key="2">
    <source>
        <dbReference type="EMBL" id="WFT76284.1"/>
    </source>
</evidence>
<dbReference type="EMBL" id="CP121671">
    <property type="protein sequence ID" value="WFT76284.1"/>
    <property type="molecule type" value="Genomic_DNA"/>
</dbReference>
<keyword evidence="3" id="KW-1185">Reference proteome</keyword>
<accession>A0ABY8J4B7</accession>
<dbReference type="Proteomes" id="UP001221597">
    <property type="component" value="Chromosome"/>
</dbReference>
<dbReference type="InterPro" id="IPR026881">
    <property type="entry name" value="WYL_dom"/>
</dbReference>
<name>A0ABY8J4B7_9BACI</name>
<reference evidence="2 3" key="1">
    <citation type="submission" date="2023-04" db="EMBL/GenBank/DDBJ databases">
        <title>Genome sequence of Halobacillus naozhouensis KACC 21980.</title>
        <authorList>
            <person name="Kim S."/>
            <person name="Heo J."/>
            <person name="Kwon S.-W."/>
        </authorList>
    </citation>
    <scope>NUCLEOTIDE SEQUENCE [LARGE SCALE GENOMIC DNA]</scope>
    <source>
        <strain evidence="2 3">KCTC 13234</strain>
    </source>
</reference>
<organism evidence="2 3">
    <name type="scientific">Halobacillus naozhouensis</name>
    <dbReference type="NCBI Taxonomy" id="554880"/>
    <lineage>
        <taxon>Bacteria</taxon>
        <taxon>Bacillati</taxon>
        <taxon>Bacillota</taxon>
        <taxon>Bacilli</taxon>
        <taxon>Bacillales</taxon>
        <taxon>Bacillaceae</taxon>
        <taxon>Halobacillus</taxon>
    </lineage>
</organism>
<protein>
    <recommendedName>
        <fullName evidence="1">WYL domain-containing protein</fullName>
    </recommendedName>
</protein>